<keyword evidence="4 15" id="KW-0245">EGF-like domain</keyword>
<keyword evidence="22" id="KW-1185">Reference proteome</keyword>
<evidence type="ECO:0000256" key="7">
    <source>
        <dbReference type="ARBA" id="ARBA00022737"/>
    </source>
</evidence>
<reference evidence="21 22" key="1">
    <citation type="submission" date="2017-10" db="EMBL/GenBank/DDBJ databases">
        <title>A new Pekin duck reference genome.</title>
        <authorList>
            <person name="Hou Z.-C."/>
            <person name="Zhou Z.-K."/>
            <person name="Zhu F."/>
            <person name="Hou S.-S."/>
        </authorList>
    </citation>
    <scope>NUCLEOTIDE SEQUENCE [LARGE SCALE GENOMIC DNA]</scope>
</reference>
<dbReference type="SUPFAM" id="SSF57196">
    <property type="entry name" value="EGF/Laminin"/>
    <property type="match status" value="1"/>
</dbReference>
<reference evidence="21" key="2">
    <citation type="submission" date="2025-08" db="UniProtKB">
        <authorList>
            <consortium name="Ensembl"/>
        </authorList>
    </citation>
    <scope>IDENTIFICATION</scope>
</reference>
<feature type="domain" description="Kazal-like" evidence="20">
    <location>
        <begin position="390"/>
        <end position="437"/>
    </location>
</feature>
<gene>
    <name evidence="21" type="primary">TMEFF1</name>
</gene>
<feature type="domain" description="EGF-like" evidence="19">
    <location>
        <begin position="563"/>
        <end position="603"/>
    </location>
</feature>
<dbReference type="InterPro" id="IPR000742">
    <property type="entry name" value="EGF"/>
</dbReference>
<evidence type="ECO:0000256" key="5">
    <source>
        <dbReference type="ARBA" id="ARBA00022692"/>
    </source>
</evidence>
<evidence type="ECO:0000259" key="20">
    <source>
        <dbReference type="PROSITE" id="PS51465"/>
    </source>
</evidence>
<dbReference type="PROSITE" id="PS51465">
    <property type="entry name" value="KAZAL_2"/>
    <property type="match status" value="2"/>
</dbReference>
<feature type="chain" id="PRO_5019722838" description="Tomoregulin-1" evidence="18">
    <location>
        <begin position="17"/>
        <end position="651"/>
    </location>
</feature>
<evidence type="ECO:0000256" key="16">
    <source>
        <dbReference type="SAM" id="MobiDB-lite"/>
    </source>
</evidence>
<dbReference type="PANTHER" id="PTHR21632">
    <property type="entry name" value="REGULATORY PROTEIN ZESTE"/>
    <property type="match status" value="1"/>
</dbReference>
<evidence type="ECO:0000256" key="4">
    <source>
        <dbReference type="ARBA" id="ARBA00022536"/>
    </source>
</evidence>
<dbReference type="PROSITE" id="PS50026">
    <property type="entry name" value="EGF_3"/>
    <property type="match status" value="1"/>
</dbReference>
<feature type="transmembrane region" description="Helical" evidence="17">
    <location>
        <begin position="622"/>
        <end position="643"/>
    </location>
</feature>
<dbReference type="SMART" id="SM00280">
    <property type="entry name" value="KAZAL"/>
    <property type="match status" value="2"/>
</dbReference>
<comment type="subcellular location">
    <subcellularLocation>
        <location evidence="1">Cell membrane</location>
        <topology evidence="1">Single-pass type I membrane protein</topology>
    </subcellularLocation>
</comment>
<feature type="region of interest" description="Disordered" evidence="16">
    <location>
        <begin position="277"/>
        <end position="311"/>
    </location>
</feature>
<dbReference type="FunFam" id="3.30.60.30:FF:000051">
    <property type="entry name" value="LOW QUALITY PROTEIN: tomoregulin-1"/>
    <property type="match status" value="1"/>
</dbReference>
<keyword evidence="5 17" id="KW-0812">Transmembrane</keyword>
<feature type="compositionally biased region" description="Low complexity" evidence="16">
    <location>
        <begin position="232"/>
        <end position="241"/>
    </location>
</feature>
<accession>A0A493TYE5</accession>
<dbReference type="Gene3D" id="3.30.60.30">
    <property type="match status" value="2"/>
</dbReference>
<evidence type="ECO:0000256" key="1">
    <source>
        <dbReference type="ARBA" id="ARBA00004251"/>
    </source>
</evidence>
<evidence type="ECO:0000256" key="18">
    <source>
        <dbReference type="SAM" id="SignalP"/>
    </source>
</evidence>
<sequence length="651" mass="67228">MSSYLLCFPFVKLVTAMPDLTKLLTHSRMPRGCARDPCWSSEGAAGGWLGSPRPTKAPASQSPCPAGELISSDAPGFVQTLPGRAGLPHAQNPAPAPAAPPGAAAVRSPSPSPRGPSGGTEPPAGAGGGGCRHVCSFLPLLLLLLLLLPLRGGGSSRQGSAPFVAAGGAAQRSAAGARRGGGGGGGGGGRGGRGGGGSSSSSRGGEGGAPCSLRPSRASPAGCRRRRGAGGEPAAAEAPCGRLGGDAEGVPGAGGERTEPPGRRRGLRLMLRACRRHPAAPRPPLAMVASSPAAARPRPPPRGGPPGRGRGGPPLALCYTSALLLLALSALPAGRASHPLPAAECQGGGKGKGINCSELNVRESDVRVCDESSCKYGGVCKEEGDGLKCACQFQCHTNYIPVCGSNGDTYQNECFLRRAACKHQKEITVVSRGPCYSDNGSGSGEGEYEGSGTEVQRKHSKCGVCKYRAECDEDAENVGCVCNIDCSGYSFNPVCASDGSSYNNPCFVREASCLRQEQIDIRHLGHCSEADDTNAVGKKDDGMQYRPEVKDASDQREDIYVGNHIPCSESFNGYCIHGKCEFIYSTQKASCRCESGYTGQHCEKTDFSILYVVPSRQKLTHVLIAAIIGAVQIAIIVAIVMCITRKCPKKQ</sequence>
<dbReference type="Ensembl" id="ENSAPLT00000040668.1">
    <property type="protein sequence ID" value="ENSAPLP00000030585.1"/>
    <property type="gene ID" value="ENSAPLG00000009426.2"/>
</dbReference>
<evidence type="ECO:0000256" key="13">
    <source>
        <dbReference type="ARBA" id="ARBA00072083"/>
    </source>
</evidence>
<feature type="compositionally biased region" description="Gly residues" evidence="16">
    <location>
        <begin position="178"/>
        <end position="208"/>
    </location>
</feature>
<dbReference type="FunFam" id="3.30.60.30:FF:000002">
    <property type="entry name" value="tomoregulin-2 isoform X1"/>
    <property type="match status" value="1"/>
</dbReference>
<dbReference type="PROSITE" id="PS00022">
    <property type="entry name" value="EGF_1"/>
    <property type="match status" value="1"/>
</dbReference>
<feature type="disulfide bond" evidence="15">
    <location>
        <begin position="593"/>
        <end position="602"/>
    </location>
</feature>
<evidence type="ECO:0000256" key="2">
    <source>
        <dbReference type="ARBA" id="ARBA00022473"/>
    </source>
</evidence>
<dbReference type="SUPFAM" id="SSF100895">
    <property type="entry name" value="Kazal-type serine protease inhibitors"/>
    <property type="match status" value="2"/>
</dbReference>
<comment type="subunit">
    <text evidence="12">May interact with ST14.</text>
</comment>
<keyword evidence="7" id="KW-0677">Repeat</keyword>
<dbReference type="STRING" id="8840.ENSAPLP00000030585"/>
<dbReference type="CDD" id="cd00104">
    <property type="entry name" value="KAZAL_FS"/>
    <property type="match status" value="2"/>
</dbReference>
<evidence type="ECO:0000256" key="9">
    <source>
        <dbReference type="ARBA" id="ARBA00023136"/>
    </source>
</evidence>
<evidence type="ECO:0000256" key="8">
    <source>
        <dbReference type="ARBA" id="ARBA00022989"/>
    </source>
</evidence>
<evidence type="ECO:0000256" key="6">
    <source>
        <dbReference type="ARBA" id="ARBA00022729"/>
    </source>
</evidence>
<evidence type="ECO:0000256" key="14">
    <source>
        <dbReference type="ARBA" id="ARBA00083173"/>
    </source>
</evidence>
<keyword evidence="9 17" id="KW-0472">Membrane</keyword>
<evidence type="ECO:0000256" key="10">
    <source>
        <dbReference type="ARBA" id="ARBA00023157"/>
    </source>
</evidence>
<dbReference type="AlphaFoldDB" id="A0A493TYE5"/>
<dbReference type="GeneTree" id="ENSGT00940000160714"/>
<keyword evidence="6 18" id="KW-0732">Signal</keyword>
<dbReference type="FunFam" id="2.10.25.10:FF:000233">
    <property type="entry name" value="tomoregulin-1 isoform X1"/>
    <property type="match status" value="1"/>
</dbReference>
<dbReference type="PANTHER" id="PTHR21632:SF3">
    <property type="entry name" value="TOMOREGULIN-1"/>
    <property type="match status" value="1"/>
</dbReference>
<feature type="region of interest" description="Disordered" evidence="16">
    <location>
        <begin position="173"/>
        <end position="265"/>
    </location>
</feature>
<keyword evidence="2" id="KW-0217">Developmental protein</keyword>
<keyword evidence="10 15" id="KW-1015">Disulfide bond</keyword>
<dbReference type="Proteomes" id="UP000016666">
    <property type="component" value="Chromosome 2"/>
</dbReference>
<dbReference type="Pfam" id="PF07648">
    <property type="entry name" value="Kazal_2"/>
    <property type="match status" value="2"/>
</dbReference>
<dbReference type="OMA" id="CECRTGH"/>
<feature type="domain" description="Kazal-like" evidence="20">
    <location>
        <begin position="481"/>
        <end position="529"/>
    </location>
</feature>
<organism evidence="21 22">
    <name type="scientific">Anas platyrhynchos platyrhynchos</name>
    <name type="common">Northern mallard</name>
    <dbReference type="NCBI Taxonomy" id="8840"/>
    <lineage>
        <taxon>Eukaryota</taxon>
        <taxon>Metazoa</taxon>
        <taxon>Chordata</taxon>
        <taxon>Craniata</taxon>
        <taxon>Vertebrata</taxon>
        <taxon>Euteleostomi</taxon>
        <taxon>Archelosauria</taxon>
        <taxon>Archosauria</taxon>
        <taxon>Dinosauria</taxon>
        <taxon>Saurischia</taxon>
        <taxon>Theropoda</taxon>
        <taxon>Coelurosauria</taxon>
        <taxon>Aves</taxon>
        <taxon>Neognathae</taxon>
        <taxon>Galloanserae</taxon>
        <taxon>Anseriformes</taxon>
        <taxon>Anatidae</taxon>
        <taxon>Anatinae</taxon>
        <taxon>Anas</taxon>
    </lineage>
</organism>
<evidence type="ECO:0000256" key="11">
    <source>
        <dbReference type="ARBA" id="ARBA00038484"/>
    </source>
</evidence>
<comment type="similarity">
    <text evidence="11">Belongs to the tomoregulin family.</text>
</comment>
<reference evidence="21" key="3">
    <citation type="submission" date="2025-09" db="UniProtKB">
        <authorList>
            <consortium name="Ensembl"/>
        </authorList>
    </citation>
    <scope>IDENTIFICATION</scope>
</reference>
<keyword evidence="8 17" id="KW-1133">Transmembrane helix</keyword>
<dbReference type="InterPro" id="IPR036058">
    <property type="entry name" value="Kazal_dom_sf"/>
</dbReference>
<evidence type="ECO:0000313" key="22">
    <source>
        <dbReference type="Proteomes" id="UP000016666"/>
    </source>
</evidence>
<evidence type="ECO:0000259" key="19">
    <source>
        <dbReference type="PROSITE" id="PS50026"/>
    </source>
</evidence>
<dbReference type="InterPro" id="IPR002350">
    <property type="entry name" value="Kazal_dom"/>
</dbReference>
<evidence type="ECO:0000256" key="3">
    <source>
        <dbReference type="ARBA" id="ARBA00022475"/>
    </source>
</evidence>
<name>A0A493TYE5_ANAPP</name>
<dbReference type="Gene3D" id="2.10.25.10">
    <property type="entry name" value="Laminin"/>
    <property type="match status" value="1"/>
</dbReference>
<dbReference type="PROSITE" id="PS01186">
    <property type="entry name" value="EGF_2"/>
    <property type="match status" value="1"/>
</dbReference>
<evidence type="ECO:0000313" key="21">
    <source>
        <dbReference type="Ensembl" id="ENSAPLP00000030585.1"/>
    </source>
</evidence>
<protein>
    <recommendedName>
        <fullName evidence="13">Tomoregulin-1</fullName>
    </recommendedName>
    <alternativeName>
        <fullName evidence="14">Transmembrane protein with EGF-like and one follistatin-like domain</fullName>
    </alternativeName>
</protein>
<comment type="caution">
    <text evidence="15">Lacks conserved residue(s) required for the propagation of feature annotation.</text>
</comment>
<proteinExistence type="inferred from homology"/>
<keyword evidence="3" id="KW-1003">Cell membrane</keyword>
<dbReference type="GO" id="GO:0005886">
    <property type="term" value="C:plasma membrane"/>
    <property type="evidence" value="ECO:0007669"/>
    <property type="project" value="UniProtKB-SubCell"/>
</dbReference>
<dbReference type="GO" id="GO:0046597">
    <property type="term" value="P:host-mediated suppression of symbiont invasion"/>
    <property type="evidence" value="ECO:0007669"/>
    <property type="project" value="UniProtKB-ARBA"/>
</dbReference>
<feature type="region of interest" description="Disordered" evidence="16">
    <location>
        <begin position="45"/>
        <end position="128"/>
    </location>
</feature>
<evidence type="ECO:0000256" key="12">
    <source>
        <dbReference type="ARBA" id="ARBA00063182"/>
    </source>
</evidence>
<evidence type="ECO:0000256" key="15">
    <source>
        <dbReference type="PROSITE-ProRule" id="PRU00076"/>
    </source>
</evidence>
<feature type="compositionally biased region" description="Gly residues" evidence="16">
    <location>
        <begin position="242"/>
        <end position="255"/>
    </location>
</feature>
<evidence type="ECO:0000256" key="17">
    <source>
        <dbReference type="SAM" id="Phobius"/>
    </source>
</evidence>
<feature type="signal peptide" evidence="18">
    <location>
        <begin position="1"/>
        <end position="16"/>
    </location>
</feature>